<sequence length="375" mass="41225">MSKIFDSGNTACALAVKDADVDFVAAYPITPQTSIAEKIAAYIGEGTMNANYLPVESEHSAASAVASASAVGARVFTATASQGLLYMHEILHYAAGGRLPIVMANVNRAVNAPWCLYVDHQDAVSQRDTGWIQLFAASNQEIYDSILMAYKVAEEVQIPIMINFDGFLLSHSQMPFETVDKYKIQEFLPPYDPPWRLHPDWGGTFGNVTLSPEYVPYRKSLTEDIKKAGEVILRCAREYEELTGRWHGGSFEVYRPEEATCFLLSMGSMGKEMELVVDMLRREGIPAAGLRLRVFCPFPQEELSALLPPGAKLLVFDRNLVYGSAAGVLLQESRAALFGRNDIEIKGISLGLGGEDLPASLLVEKARDMMEVLKS</sequence>
<dbReference type="InterPro" id="IPR050722">
    <property type="entry name" value="Pyruvate:ferred/Flavod_OxRd"/>
</dbReference>
<dbReference type="GO" id="GO:0006979">
    <property type="term" value="P:response to oxidative stress"/>
    <property type="evidence" value="ECO:0007669"/>
    <property type="project" value="TreeGrafter"/>
</dbReference>
<dbReference type="InterPro" id="IPR009014">
    <property type="entry name" value="Transketo_C/PFOR_II"/>
</dbReference>
<comment type="similarity">
    <text evidence="1">Belongs to the pyruvate:ferredoxin/flavodoxin oxidoreductase family.</text>
</comment>
<reference evidence="5 6" key="1">
    <citation type="submission" date="2018-08" db="EMBL/GenBank/DDBJ databases">
        <title>The metabolism and importance of syntrophic acetate oxidation coupled to methane or sulfide production in haloalkaline environments.</title>
        <authorList>
            <person name="Timmers P.H.A."/>
            <person name="Vavourakis C.D."/>
            <person name="Sorokin D.Y."/>
            <person name="Sinninghe Damste J.S."/>
            <person name="Muyzer G."/>
            <person name="Stams A.J.M."/>
            <person name="Plugge C.M."/>
        </authorList>
    </citation>
    <scope>NUCLEOTIDE SEQUENCE [LARGE SCALE GENOMIC DNA]</scope>
    <source>
        <strain evidence="5">MSAO_Bac1</strain>
    </source>
</reference>
<keyword evidence="5" id="KW-0670">Pyruvate</keyword>
<evidence type="ECO:0000313" key="6">
    <source>
        <dbReference type="Proteomes" id="UP000285138"/>
    </source>
</evidence>
<dbReference type="CDD" id="cd07034">
    <property type="entry name" value="TPP_PYR_PFOR_IOR-alpha_like"/>
    <property type="match status" value="1"/>
</dbReference>
<dbReference type="Pfam" id="PF01855">
    <property type="entry name" value="POR_N"/>
    <property type="match status" value="1"/>
</dbReference>
<evidence type="ECO:0000256" key="2">
    <source>
        <dbReference type="ARBA" id="ARBA00023002"/>
    </source>
</evidence>
<protein>
    <submittedName>
        <fullName evidence="5">Pyruvate ferredoxin oxidoreductase</fullName>
    </submittedName>
</protein>
<evidence type="ECO:0000313" key="5">
    <source>
        <dbReference type="EMBL" id="RQD78394.1"/>
    </source>
</evidence>
<dbReference type="Pfam" id="PF17147">
    <property type="entry name" value="PFOR_II"/>
    <property type="match status" value="1"/>
</dbReference>
<evidence type="ECO:0000259" key="3">
    <source>
        <dbReference type="Pfam" id="PF01855"/>
    </source>
</evidence>
<keyword evidence="2" id="KW-0560">Oxidoreductase</keyword>
<dbReference type="InterPro" id="IPR033412">
    <property type="entry name" value="PFOR_II"/>
</dbReference>
<dbReference type="InterPro" id="IPR029061">
    <property type="entry name" value="THDP-binding"/>
</dbReference>
<dbReference type="FunFam" id="3.40.50.970:FF:000012">
    <property type="entry name" value="Pyruvate:ferredoxin (Flavodoxin) oxidoreductase"/>
    <property type="match status" value="1"/>
</dbReference>
<dbReference type="SUPFAM" id="SSF52922">
    <property type="entry name" value="TK C-terminal domain-like"/>
    <property type="match status" value="1"/>
</dbReference>
<evidence type="ECO:0000259" key="4">
    <source>
        <dbReference type="Pfam" id="PF17147"/>
    </source>
</evidence>
<proteinExistence type="inferred from homology"/>
<feature type="domain" description="Pyruvate:ferredoxin oxidoreductase core" evidence="4">
    <location>
        <begin position="260"/>
        <end position="357"/>
    </location>
</feature>
<gene>
    <name evidence="5" type="primary">porA</name>
    <name evidence="5" type="ORF">D5R97_00445</name>
</gene>
<dbReference type="InterPro" id="IPR002880">
    <property type="entry name" value="Pyrv_Fd/Flavodoxin_OxRdtase_N"/>
</dbReference>
<dbReference type="PANTHER" id="PTHR32154">
    <property type="entry name" value="PYRUVATE-FLAVODOXIN OXIDOREDUCTASE-RELATED"/>
    <property type="match status" value="1"/>
</dbReference>
<organism evidence="5 6">
    <name type="scientific">Candidatus Syntrophonatronum acetioxidans</name>
    <dbReference type="NCBI Taxonomy" id="1795816"/>
    <lineage>
        <taxon>Bacteria</taxon>
        <taxon>Bacillati</taxon>
        <taxon>Bacillota</taxon>
        <taxon>Clostridia</taxon>
        <taxon>Eubacteriales</taxon>
        <taxon>Syntrophomonadaceae</taxon>
        <taxon>Candidatus Syntrophonatronum</taxon>
    </lineage>
</organism>
<feature type="domain" description="Pyruvate flavodoxin/ferredoxin oxidoreductase pyrimidine binding" evidence="3">
    <location>
        <begin position="15"/>
        <end position="232"/>
    </location>
</feature>
<dbReference type="Gene3D" id="3.40.50.970">
    <property type="match status" value="1"/>
</dbReference>
<evidence type="ECO:0000256" key="1">
    <source>
        <dbReference type="ARBA" id="ARBA00009032"/>
    </source>
</evidence>
<dbReference type="Gene3D" id="3.40.50.920">
    <property type="match status" value="1"/>
</dbReference>
<accession>A0A424YIS6</accession>
<dbReference type="GO" id="GO:0016491">
    <property type="term" value="F:oxidoreductase activity"/>
    <property type="evidence" value="ECO:0007669"/>
    <property type="project" value="UniProtKB-KW"/>
</dbReference>
<comment type="caution">
    <text evidence="5">The sequence shown here is derived from an EMBL/GenBank/DDBJ whole genome shotgun (WGS) entry which is preliminary data.</text>
</comment>
<dbReference type="PANTHER" id="PTHR32154:SF0">
    <property type="entry name" value="PYRUVATE-FLAVODOXIN OXIDOREDUCTASE-RELATED"/>
    <property type="match status" value="1"/>
</dbReference>
<dbReference type="SUPFAM" id="SSF52518">
    <property type="entry name" value="Thiamin diphosphate-binding fold (THDP-binding)"/>
    <property type="match status" value="1"/>
</dbReference>
<name>A0A424YIS6_9FIRM</name>
<dbReference type="AlphaFoldDB" id="A0A424YIS6"/>
<dbReference type="Proteomes" id="UP000285138">
    <property type="component" value="Unassembled WGS sequence"/>
</dbReference>
<dbReference type="EMBL" id="QZAA01000022">
    <property type="protein sequence ID" value="RQD78394.1"/>
    <property type="molecule type" value="Genomic_DNA"/>
</dbReference>